<gene>
    <name evidence="3" type="ORF">P3W24_18260</name>
</gene>
<keyword evidence="3" id="KW-0328">Glycosyltransferase</keyword>
<keyword evidence="3" id="KW-0808">Transferase</keyword>
<proteinExistence type="predicted"/>
<evidence type="ECO:0000259" key="1">
    <source>
        <dbReference type="Pfam" id="PF03033"/>
    </source>
</evidence>
<feature type="domain" description="Erythromycin biosynthesis protein CIII-like C-terminal" evidence="2">
    <location>
        <begin position="283"/>
        <end position="363"/>
    </location>
</feature>
<reference evidence="3 4" key="1">
    <citation type="journal article" date="2024" name="Curr. Microbiol.">
        <title>Luteibacter sahnii sp. nov., A Novel Yellow-Colored Xanthomonadin Pigment Producing Probiotic Bacterium from Healthy Rice Seed Microbiome.</title>
        <authorList>
            <person name="Jaiswal G."/>
            <person name="Rana R."/>
            <person name="Nayak P.K."/>
            <person name="Chouhan R."/>
            <person name="Gandhi S.G."/>
            <person name="Patel H.K."/>
            <person name="Patil P.B."/>
        </authorList>
    </citation>
    <scope>NUCLEOTIDE SEQUENCE [LARGE SCALE GENOMIC DNA]</scope>
    <source>
        <strain evidence="3 4">PPL201</strain>
    </source>
</reference>
<dbReference type="InterPro" id="IPR050426">
    <property type="entry name" value="Glycosyltransferase_28"/>
</dbReference>
<dbReference type="Gene3D" id="3.40.50.2000">
    <property type="entry name" value="Glycogen Phosphorylase B"/>
    <property type="match status" value="2"/>
</dbReference>
<accession>A0ABT6BGT6</accession>
<dbReference type="InterPro" id="IPR004276">
    <property type="entry name" value="GlycoTrans_28_N"/>
</dbReference>
<protein>
    <submittedName>
        <fullName evidence="3">Glycosyltransferase</fullName>
        <ecNumber evidence="3">2.4.-.-</ecNumber>
    </submittedName>
</protein>
<dbReference type="Pfam" id="PF06722">
    <property type="entry name" value="EryCIII-like_C"/>
    <property type="match status" value="1"/>
</dbReference>
<dbReference type="EC" id="2.4.-.-" evidence="3"/>
<evidence type="ECO:0000313" key="3">
    <source>
        <dbReference type="EMBL" id="MDF4026923.1"/>
    </source>
</evidence>
<dbReference type="GO" id="GO:0016757">
    <property type="term" value="F:glycosyltransferase activity"/>
    <property type="evidence" value="ECO:0007669"/>
    <property type="project" value="UniProtKB-KW"/>
</dbReference>
<dbReference type="InterPro" id="IPR010610">
    <property type="entry name" value="EryCIII-like_C"/>
</dbReference>
<dbReference type="InterPro" id="IPR002213">
    <property type="entry name" value="UDP_glucos_trans"/>
</dbReference>
<dbReference type="SUPFAM" id="SSF53756">
    <property type="entry name" value="UDP-Glycosyltransferase/glycogen phosphorylase"/>
    <property type="match status" value="1"/>
</dbReference>
<dbReference type="PANTHER" id="PTHR48050:SF13">
    <property type="entry name" value="STEROL 3-BETA-GLUCOSYLTRANSFERASE UGT80A2"/>
    <property type="match status" value="1"/>
</dbReference>
<evidence type="ECO:0000313" key="4">
    <source>
        <dbReference type="Proteomes" id="UP001528850"/>
    </source>
</evidence>
<dbReference type="RefSeq" id="WP_320552519.1">
    <property type="nucleotide sequence ID" value="NZ_JAQLOK010000009.1"/>
</dbReference>
<evidence type="ECO:0000259" key="2">
    <source>
        <dbReference type="Pfam" id="PF06722"/>
    </source>
</evidence>
<name>A0ABT6BGT6_9GAMM</name>
<feature type="domain" description="Glycosyltransferase family 28 N-terminal" evidence="1">
    <location>
        <begin position="30"/>
        <end position="87"/>
    </location>
</feature>
<dbReference type="EMBL" id="JARJJS010000008">
    <property type="protein sequence ID" value="MDF4026923.1"/>
    <property type="molecule type" value="Genomic_DNA"/>
</dbReference>
<comment type="caution">
    <text evidence="3">The sequence shown here is derived from an EMBL/GenBank/DDBJ whole genome shotgun (WGS) entry which is preliminary data.</text>
</comment>
<organism evidence="3 4">
    <name type="scientific">Luteibacter sahnii</name>
    <dbReference type="NCBI Taxonomy" id="3021977"/>
    <lineage>
        <taxon>Bacteria</taxon>
        <taxon>Pseudomonadati</taxon>
        <taxon>Pseudomonadota</taxon>
        <taxon>Gammaproteobacteria</taxon>
        <taxon>Lysobacterales</taxon>
        <taxon>Rhodanobacteraceae</taxon>
        <taxon>Luteibacter</taxon>
    </lineage>
</organism>
<dbReference type="CDD" id="cd03784">
    <property type="entry name" value="GT1_Gtf-like"/>
    <property type="match status" value="1"/>
</dbReference>
<keyword evidence="4" id="KW-1185">Reference proteome</keyword>
<dbReference type="PANTHER" id="PTHR48050">
    <property type="entry name" value="STEROL 3-BETA-GLUCOSYLTRANSFERASE"/>
    <property type="match status" value="1"/>
</dbReference>
<dbReference type="Proteomes" id="UP001528850">
    <property type="component" value="Unassembled WGS sequence"/>
</dbReference>
<dbReference type="Pfam" id="PF03033">
    <property type="entry name" value="Glyco_transf_28"/>
    <property type="match status" value="1"/>
</dbReference>
<sequence>MSATLAPPKEYGLPIERACPPLDREHASIIVFSTLGTFGDVLPFVLLGRHLRDRGHRIVFLANSNHETFVRSHDFDFIAICGAEDPTSGVDTDTFMVNEAIPAYRRTVEAISALAAEFPRTTIVNRSGNWGGIFAGELYKLPRVSVMLQPGAVMPGGQPIGRRVLRATNDFRLAIGLPALKKARIPDQDCALISFFPDWFGYPESDVDEAGTCVGFPFSRETPADLPPAIQALVAERGPLVVFTAGTNMPETNFFELASQFAERTDLPVVALGHEGAARNMAGVLTSAFVDHASLFRYARLVVHNGGIGVTAQAMRAGVAQIVIPYVWDQPDNARRVEEIGVGRTILPTDLSCERLVEVHRQIEAMESNTRNTVVQAIRRVDAIAEAGALIERHIGRRLGLEPSREPLGVT</sequence>